<comment type="subunit">
    <text evidence="6">The complex is composed of six subunits: RnfA, RnfB, RnfC, RnfD, RnfE and RnfG.</text>
</comment>
<dbReference type="GO" id="GO:0022900">
    <property type="term" value="P:electron transport chain"/>
    <property type="evidence" value="ECO:0007669"/>
    <property type="project" value="UniProtKB-UniRule"/>
</dbReference>
<keyword evidence="3 6" id="KW-0285">Flavoprotein</keyword>
<keyword evidence="6 7" id="KW-0812">Transmembrane</keyword>
<reference evidence="9 10" key="1">
    <citation type="submission" date="2016-11" db="EMBL/GenBank/DDBJ databases">
        <authorList>
            <person name="Jaros S."/>
            <person name="Januszkiewicz K."/>
            <person name="Wedrychowicz H."/>
        </authorList>
    </citation>
    <scope>NUCLEOTIDE SEQUENCE [LARGE SCALE GENOMIC DNA]</scope>
    <source>
        <strain evidence="9 10">DSM 15930</strain>
    </source>
</reference>
<evidence type="ECO:0000256" key="4">
    <source>
        <dbReference type="ARBA" id="ARBA00022643"/>
    </source>
</evidence>
<keyword evidence="4 6" id="KW-0288">FMN</keyword>
<keyword evidence="10" id="KW-1185">Reference proteome</keyword>
<dbReference type="InterPro" id="IPR007329">
    <property type="entry name" value="FMN-bd"/>
</dbReference>
<dbReference type="GO" id="GO:0005886">
    <property type="term" value="C:plasma membrane"/>
    <property type="evidence" value="ECO:0007669"/>
    <property type="project" value="UniProtKB-SubCell"/>
</dbReference>
<evidence type="ECO:0000256" key="5">
    <source>
        <dbReference type="ARBA" id="ARBA00022982"/>
    </source>
</evidence>
<evidence type="ECO:0000256" key="6">
    <source>
        <dbReference type="HAMAP-Rule" id="MF_00479"/>
    </source>
</evidence>
<dbReference type="EMBL" id="FRCP01000010">
    <property type="protein sequence ID" value="SHM46992.1"/>
    <property type="molecule type" value="Genomic_DNA"/>
</dbReference>
<dbReference type="OrthoDB" id="9787579at2"/>
<dbReference type="AlphaFoldDB" id="A0A1M7J263"/>
<comment type="cofactor">
    <cofactor evidence="6">
        <name>FMN</name>
        <dbReference type="ChEBI" id="CHEBI:58210"/>
    </cofactor>
</comment>
<dbReference type="InterPro" id="IPR010209">
    <property type="entry name" value="Ion_transpt_RnfG/RsxG"/>
</dbReference>
<dbReference type="EC" id="7.-.-.-" evidence="6"/>
<evidence type="ECO:0000313" key="9">
    <source>
        <dbReference type="EMBL" id="SHM46992.1"/>
    </source>
</evidence>
<evidence type="ECO:0000256" key="1">
    <source>
        <dbReference type="ARBA" id="ARBA00022448"/>
    </source>
</evidence>
<keyword evidence="2 6" id="KW-0597">Phosphoprotein</keyword>
<evidence type="ECO:0000256" key="2">
    <source>
        <dbReference type="ARBA" id="ARBA00022553"/>
    </source>
</evidence>
<dbReference type="RefSeq" id="WP_073287209.1">
    <property type="nucleotide sequence ID" value="NZ_FRCP01000010.1"/>
</dbReference>
<dbReference type="GO" id="GO:0009055">
    <property type="term" value="F:electron transfer activity"/>
    <property type="evidence" value="ECO:0007669"/>
    <property type="project" value="InterPro"/>
</dbReference>
<evidence type="ECO:0000259" key="8">
    <source>
        <dbReference type="SMART" id="SM00900"/>
    </source>
</evidence>
<accession>A0A1M7J263</accession>
<dbReference type="HAMAP" id="MF_00479">
    <property type="entry name" value="RsxG_RnfG"/>
    <property type="match status" value="1"/>
</dbReference>
<proteinExistence type="inferred from homology"/>
<comment type="similarity">
    <text evidence="6">Belongs to the RnfG family.</text>
</comment>
<dbReference type="Proteomes" id="UP000184038">
    <property type="component" value="Unassembled WGS sequence"/>
</dbReference>
<comment type="function">
    <text evidence="6">Part of a membrane-bound complex that couples electron transfer with translocation of ions across the membrane.</text>
</comment>
<keyword evidence="6 7" id="KW-1133">Transmembrane helix</keyword>
<dbReference type="Pfam" id="PF04205">
    <property type="entry name" value="FMN_bind"/>
    <property type="match status" value="1"/>
</dbReference>
<dbReference type="PANTHER" id="PTHR36118:SF1">
    <property type="entry name" value="ION-TRANSLOCATING OXIDOREDUCTASE COMPLEX SUBUNIT G"/>
    <property type="match status" value="1"/>
</dbReference>
<dbReference type="STRING" id="1120996.SAMN02746066_02092"/>
<organism evidence="9 10">
    <name type="scientific">Anaerosporobacter mobilis DSM 15930</name>
    <dbReference type="NCBI Taxonomy" id="1120996"/>
    <lineage>
        <taxon>Bacteria</taxon>
        <taxon>Bacillati</taxon>
        <taxon>Bacillota</taxon>
        <taxon>Clostridia</taxon>
        <taxon>Lachnospirales</taxon>
        <taxon>Lachnospiraceae</taxon>
        <taxon>Anaerosporobacter</taxon>
    </lineage>
</organism>
<evidence type="ECO:0000256" key="7">
    <source>
        <dbReference type="SAM" id="Phobius"/>
    </source>
</evidence>
<keyword evidence="6 7" id="KW-0472">Membrane</keyword>
<keyword evidence="5 6" id="KW-0249">Electron transport</keyword>
<keyword evidence="1 6" id="KW-0813">Transport</keyword>
<keyword evidence="6" id="KW-1278">Translocase</keyword>
<feature type="domain" description="FMN-binding" evidence="8">
    <location>
        <begin position="119"/>
        <end position="207"/>
    </location>
</feature>
<evidence type="ECO:0000313" key="10">
    <source>
        <dbReference type="Proteomes" id="UP000184038"/>
    </source>
</evidence>
<sequence length="214" mass="22820">MSKTSAKNTIIKDALKLFCITLVAGVLLGFVYEITKDPIKKQEQETKQRAYQTVFTDATSFIESDTVTAAVEKSSEVLSDATITGGADFSGITISETLEAHDSSDSLIGYVMNVITSNGYGGDIKVSIGIRMDGTVTGMEILSISETAGLGMKAAESKFKNQFKDKNVDQFEYTKVGATKDNEIDAISGATITTKAVTGAVNAGICFTKNCLFQ</sequence>
<name>A0A1M7J263_9FIRM</name>
<evidence type="ECO:0000256" key="3">
    <source>
        <dbReference type="ARBA" id="ARBA00022630"/>
    </source>
</evidence>
<dbReference type="SMART" id="SM00900">
    <property type="entry name" value="FMN_bind"/>
    <property type="match status" value="1"/>
</dbReference>
<dbReference type="GO" id="GO:0010181">
    <property type="term" value="F:FMN binding"/>
    <property type="evidence" value="ECO:0007669"/>
    <property type="project" value="InterPro"/>
</dbReference>
<dbReference type="NCBIfam" id="TIGR01947">
    <property type="entry name" value="rnfG"/>
    <property type="match status" value="1"/>
</dbReference>
<gene>
    <name evidence="6" type="primary">rnfG</name>
    <name evidence="9" type="ORF">SAMN02746066_02092</name>
</gene>
<dbReference type="PIRSF" id="PIRSF006091">
    <property type="entry name" value="E_trnsport_RnfG"/>
    <property type="match status" value="1"/>
</dbReference>
<comment type="subcellular location">
    <subcellularLocation>
        <location evidence="6">Cell membrane</location>
        <topology evidence="6">Single-pass membrane protein</topology>
    </subcellularLocation>
</comment>
<feature type="transmembrane region" description="Helical" evidence="7">
    <location>
        <begin position="14"/>
        <end position="32"/>
    </location>
</feature>
<dbReference type="PANTHER" id="PTHR36118">
    <property type="entry name" value="ION-TRANSLOCATING OXIDOREDUCTASE COMPLEX SUBUNIT G"/>
    <property type="match status" value="1"/>
</dbReference>
<feature type="modified residue" description="FMN phosphoryl threonine" evidence="6">
    <location>
        <position position="191"/>
    </location>
</feature>
<keyword evidence="6" id="KW-1003">Cell membrane</keyword>
<protein>
    <recommendedName>
        <fullName evidence="6">Ion-translocating oxidoreductase complex subunit G</fullName>
        <ecNumber evidence="6">7.-.-.-</ecNumber>
    </recommendedName>
    <alternativeName>
        <fullName evidence="6">Rnf electron transport complex subunit G</fullName>
    </alternativeName>
</protein>